<dbReference type="RefSeq" id="WP_015323574.1">
    <property type="nucleotide sequence ID" value="NC_019977.1"/>
</dbReference>
<accession>L0KUP2</accession>
<proteinExistence type="predicted"/>
<dbReference type="InterPro" id="IPR055713">
    <property type="entry name" value="DUF7289"/>
</dbReference>
<keyword evidence="1" id="KW-1133">Transmembrane helix</keyword>
<dbReference type="AlphaFoldDB" id="L0KUP2"/>
<evidence type="ECO:0000313" key="3">
    <source>
        <dbReference type="EMBL" id="AGB48405.1"/>
    </source>
</evidence>
<evidence type="ECO:0000256" key="1">
    <source>
        <dbReference type="SAM" id="Phobius"/>
    </source>
</evidence>
<evidence type="ECO:0000259" key="2">
    <source>
        <dbReference type="Pfam" id="PF23985"/>
    </source>
</evidence>
<protein>
    <recommendedName>
        <fullName evidence="2">DUF7308 domain-containing protein</fullName>
    </recommendedName>
</protein>
<evidence type="ECO:0000313" key="4">
    <source>
        <dbReference type="Proteomes" id="UP000010866"/>
    </source>
</evidence>
<keyword evidence="1" id="KW-0472">Membrane</keyword>
<dbReference type="Proteomes" id="UP000010866">
    <property type="component" value="Chromosome"/>
</dbReference>
<name>L0KUP2_METHD</name>
<dbReference type="STRING" id="867904.Metho_0117"/>
<dbReference type="InterPro" id="IPR055732">
    <property type="entry name" value="DUF7308"/>
</dbReference>
<dbReference type="HOGENOM" id="CLU_029417_0_0_2"/>
<keyword evidence="1" id="KW-0812">Transmembrane</keyword>
<gene>
    <name evidence="3" type="ordered locus">Metho_0117</name>
</gene>
<organism evidence="3 4">
    <name type="scientific">Methanomethylovorans hollandica (strain DSM 15978 / NBRC 107637 / DMS1)</name>
    <dbReference type="NCBI Taxonomy" id="867904"/>
    <lineage>
        <taxon>Archaea</taxon>
        <taxon>Methanobacteriati</taxon>
        <taxon>Methanobacteriota</taxon>
        <taxon>Stenosarchaea group</taxon>
        <taxon>Methanomicrobia</taxon>
        <taxon>Methanosarcinales</taxon>
        <taxon>Methanosarcinaceae</taxon>
        <taxon>Methanomethylovorans</taxon>
    </lineage>
</organism>
<dbReference type="KEGG" id="mhz:Metho_0117"/>
<dbReference type="Pfam" id="PF23985">
    <property type="entry name" value="DUF7308"/>
    <property type="match status" value="1"/>
</dbReference>
<feature type="domain" description="DUF7308" evidence="2">
    <location>
        <begin position="296"/>
        <end position="464"/>
    </location>
</feature>
<dbReference type="Pfam" id="PF23960">
    <property type="entry name" value="DUF7289"/>
    <property type="match status" value="1"/>
</dbReference>
<sequence>MKNDVLEDGIAVSSVIDVAILLTITLASIGIMLLYMTPAITDMQDMAKSQKMEQAFTVFDSRTSKTALGESPTQNTKFSMMGGNLKVLGDVGSYKESRIMIISLSENSSWHDSFYQRRGVWNAWESYQHEPDFTGFMTPMGKVQYNSGDRSIAYEGGGVWSKYPGGGTTMVSPPEFHYNGETLNLPIMKINGNTTLSGRTDANINIRSSNIPAILYPNTSINSNFVNPLSCDKLIIYINSEFYEVWAEYAQTLTSTTVMLDHRNQTAVIELDTKPQMGTFQLVRSSFKVGKLNQSNPEPIYDLEFFLENTGNDAADFNPAGMTFTATSGTKTFWYELKKKDKLFITVTYKDASVDKEEIWTGIDEIRVNTSANNNKKANTTVDLVSGAYRLKYDTKDTEFSWDEISSTTVTPNLTISKGEIQSVNDVTQHYMKLMAMNGPFVFYLGGQYKHVDLSKSALTLNYDAGSGILTYLHITHNELNTTVG</sequence>
<dbReference type="GeneID" id="14407978"/>
<feature type="transmembrane region" description="Helical" evidence="1">
    <location>
        <begin position="12"/>
        <end position="36"/>
    </location>
</feature>
<dbReference type="EMBL" id="CP003362">
    <property type="protein sequence ID" value="AGB48405.1"/>
    <property type="molecule type" value="Genomic_DNA"/>
</dbReference>
<keyword evidence="4" id="KW-1185">Reference proteome</keyword>
<reference evidence="4" key="1">
    <citation type="submission" date="2012-02" db="EMBL/GenBank/DDBJ databases">
        <title>Complete sequence of chromosome of Methanomethylovorans hollandica DSM 15978.</title>
        <authorList>
            <person name="Lucas S."/>
            <person name="Copeland A."/>
            <person name="Lapidus A."/>
            <person name="Glavina del Rio T."/>
            <person name="Dalin E."/>
            <person name="Tice H."/>
            <person name="Bruce D."/>
            <person name="Goodwin L."/>
            <person name="Pitluck S."/>
            <person name="Peters L."/>
            <person name="Mikhailova N."/>
            <person name="Held B."/>
            <person name="Kyrpides N."/>
            <person name="Mavromatis K."/>
            <person name="Ivanova N."/>
            <person name="Brettin T."/>
            <person name="Detter J.C."/>
            <person name="Han C."/>
            <person name="Larimer F."/>
            <person name="Land M."/>
            <person name="Hauser L."/>
            <person name="Markowitz V."/>
            <person name="Cheng J.-F."/>
            <person name="Hugenholtz P."/>
            <person name="Woyke T."/>
            <person name="Wu D."/>
            <person name="Spring S."/>
            <person name="Schroeder M."/>
            <person name="Brambilla E."/>
            <person name="Klenk H.-P."/>
            <person name="Eisen J.A."/>
        </authorList>
    </citation>
    <scope>NUCLEOTIDE SEQUENCE [LARGE SCALE GENOMIC DNA]</scope>
    <source>
        <strain evidence="4">DSM 15978 / NBRC 107637 / DMS1</strain>
    </source>
</reference>
<dbReference type="OrthoDB" id="148042at2157"/>